<evidence type="ECO:0000313" key="1">
    <source>
        <dbReference type="EMBL" id="GAA0159112.1"/>
    </source>
</evidence>
<gene>
    <name evidence="1" type="ORF">LIER_38795</name>
</gene>
<dbReference type="AlphaFoldDB" id="A0AAV3Q4T7"/>
<proteinExistence type="predicted"/>
<keyword evidence="2" id="KW-1185">Reference proteome</keyword>
<dbReference type="Proteomes" id="UP001454036">
    <property type="component" value="Unassembled WGS sequence"/>
</dbReference>
<evidence type="ECO:0000313" key="2">
    <source>
        <dbReference type="Proteomes" id="UP001454036"/>
    </source>
</evidence>
<reference evidence="1 2" key="1">
    <citation type="submission" date="2024-01" db="EMBL/GenBank/DDBJ databases">
        <title>The complete chloroplast genome sequence of Lithospermum erythrorhizon: insights into the phylogenetic relationship among Boraginaceae species and the maternal lineages of purple gromwells.</title>
        <authorList>
            <person name="Okada T."/>
            <person name="Watanabe K."/>
        </authorList>
    </citation>
    <scope>NUCLEOTIDE SEQUENCE [LARGE SCALE GENOMIC DNA]</scope>
</reference>
<dbReference type="EMBL" id="BAABME010020030">
    <property type="protein sequence ID" value="GAA0159112.1"/>
    <property type="molecule type" value="Genomic_DNA"/>
</dbReference>
<organism evidence="1 2">
    <name type="scientific">Lithospermum erythrorhizon</name>
    <name type="common">Purple gromwell</name>
    <name type="synonym">Lithospermum officinale var. erythrorhizon</name>
    <dbReference type="NCBI Taxonomy" id="34254"/>
    <lineage>
        <taxon>Eukaryota</taxon>
        <taxon>Viridiplantae</taxon>
        <taxon>Streptophyta</taxon>
        <taxon>Embryophyta</taxon>
        <taxon>Tracheophyta</taxon>
        <taxon>Spermatophyta</taxon>
        <taxon>Magnoliopsida</taxon>
        <taxon>eudicotyledons</taxon>
        <taxon>Gunneridae</taxon>
        <taxon>Pentapetalae</taxon>
        <taxon>asterids</taxon>
        <taxon>lamiids</taxon>
        <taxon>Boraginales</taxon>
        <taxon>Boraginaceae</taxon>
        <taxon>Boraginoideae</taxon>
        <taxon>Lithospermeae</taxon>
        <taxon>Lithospermum</taxon>
    </lineage>
</organism>
<comment type="caution">
    <text evidence="1">The sequence shown here is derived from an EMBL/GenBank/DDBJ whole genome shotgun (WGS) entry which is preliminary data.</text>
</comment>
<protein>
    <submittedName>
        <fullName evidence="1">Uncharacterized protein</fullName>
    </submittedName>
</protein>
<accession>A0AAV3Q4T7</accession>
<sequence>MGDFNDILESGEKVGGNERSEENMLVFREFVDQGALLDSGYACYVEDDFEREEVLQIEKDLSLPWAEKEVYLQTKARNQHLKAGEKNTKFFHASTMIRRRQNTVREMENSDGVWEEGLGEVECIVEDYFKKIFMVNDVCMPDRILSDVSTRVTSEMNHRLTRTNTSEEVTVAVFEMPAEKSPRPDGMTVHFFQSYFHIISDDIIHAVDRFFLFVLSVEKS</sequence>
<name>A0AAV3Q4T7_LITER</name>